<proteinExistence type="predicted"/>
<sequence>MATSKSSSSASKTTNEPINNDLAAAKLTYLSEVESATNEFVEESCDLNDFKENLNKAEEKFMGSMDKVEYGAGKSRQDEKAKAKFVENLTIQIDDQILESRDYSVDFRSSGIKIKVKSPPGSP</sequence>
<evidence type="ECO:0000313" key="3">
    <source>
        <dbReference type="Proteomes" id="UP000822688"/>
    </source>
</evidence>
<dbReference type="AlphaFoldDB" id="A0A8T0GH94"/>
<comment type="caution">
    <text evidence="2">The sequence shown here is derived from an EMBL/GenBank/DDBJ whole genome shotgun (WGS) entry which is preliminary data.</text>
</comment>
<dbReference type="Proteomes" id="UP000822688">
    <property type="component" value="Chromosome 10"/>
</dbReference>
<organism evidence="2 3">
    <name type="scientific">Ceratodon purpureus</name>
    <name type="common">Fire moss</name>
    <name type="synonym">Dicranum purpureum</name>
    <dbReference type="NCBI Taxonomy" id="3225"/>
    <lineage>
        <taxon>Eukaryota</taxon>
        <taxon>Viridiplantae</taxon>
        <taxon>Streptophyta</taxon>
        <taxon>Embryophyta</taxon>
        <taxon>Bryophyta</taxon>
        <taxon>Bryophytina</taxon>
        <taxon>Bryopsida</taxon>
        <taxon>Dicranidae</taxon>
        <taxon>Pseudoditrichales</taxon>
        <taxon>Ditrichaceae</taxon>
        <taxon>Ceratodon</taxon>
    </lineage>
</organism>
<protein>
    <submittedName>
        <fullName evidence="2">Uncharacterized protein</fullName>
    </submittedName>
</protein>
<keyword evidence="3" id="KW-1185">Reference proteome</keyword>
<evidence type="ECO:0000313" key="2">
    <source>
        <dbReference type="EMBL" id="KAG0558390.1"/>
    </source>
</evidence>
<reference evidence="2" key="1">
    <citation type="submission" date="2020-06" db="EMBL/GenBank/DDBJ databases">
        <title>WGS assembly of Ceratodon purpureus strain R40.</title>
        <authorList>
            <person name="Carey S.B."/>
            <person name="Jenkins J."/>
            <person name="Shu S."/>
            <person name="Lovell J.T."/>
            <person name="Sreedasyam A."/>
            <person name="Maumus F."/>
            <person name="Tiley G.P."/>
            <person name="Fernandez-Pozo N."/>
            <person name="Barry K."/>
            <person name="Chen C."/>
            <person name="Wang M."/>
            <person name="Lipzen A."/>
            <person name="Daum C."/>
            <person name="Saski C.A."/>
            <person name="Payton A.C."/>
            <person name="Mcbreen J.C."/>
            <person name="Conrad R.E."/>
            <person name="Kollar L.M."/>
            <person name="Olsson S."/>
            <person name="Huttunen S."/>
            <person name="Landis J.B."/>
            <person name="Wickett N.J."/>
            <person name="Johnson M.G."/>
            <person name="Rensing S.A."/>
            <person name="Grimwood J."/>
            <person name="Schmutz J."/>
            <person name="Mcdaniel S.F."/>
        </authorList>
    </citation>
    <scope>NUCLEOTIDE SEQUENCE</scope>
    <source>
        <strain evidence="2">R40</strain>
    </source>
</reference>
<gene>
    <name evidence="2" type="ORF">KC19_10G024500</name>
</gene>
<feature type="coiled-coil region" evidence="1">
    <location>
        <begin position="40"/>
        <end position="67"/>
    </location>
</feature>
<name>A0A8T0GH94_CERPU</name>
<keyword evidence="1" id="KW-0175">Coiled coil</keyword>
<evidence type="ECO:0000256" key="1">
    <source>
        <dbReference type="SAM" id="Coils"/>
    </source>
</evidence>
<dbReference type="EMBL" id="CM026431">
    <property type="protein sequence ID" value="KAG0558390.1"/>
    <property type="molecule type" value="Genomic_DNA"/>
</dbReference>
<accession>A0A8T0GH94</accession>